<evidence type="ECO:0000256" key="1">
    <source>
        <dbReference type="ARBA" id="ARBA00004328"/>
    </source>
</evidence>
<protein>
    <submittedName>
        <fullName evidence="3">Phage major capsid protein</fullName>
    </submittedName>
</protein>
<keyword evidence="4" id="KW-1185">Reference proteome</keyword>
<accession>A0ABR7NDF9</accession>
<name>A0ABR7NDF9_9FIRM</name>
<organism evidence="3 4">
    <name type="scientific">Jingyaoa shaoxingensis</name>
    <dbReference type="NCBI Taxonomy" id="2763671"/>
    <lineage>
        <taxon>Bacteria</taxon>
        <taxon>Bacillati</taxon>
        <taxon>Bacillota</taxon>
        <taxon>Clostridia</taxon>
        <taxon>Lachnospirales</taxon>
        <taxon>Lachnospiraceae</taxon>
        <taxon>Jingyaoa</taxon>
    </lineage>
</organism>
<evidence type="ECO:0000259" key="2">
    <source>
        <dbReference type="Pfam" id="PF05065"/>
    </source>
</evidence>
<gene>
    <name evidence="3" type="ORF">H8716_15450</name>
</gene>
<dbReference type="Gene3D" id="3.30.2400.10">
    <property type="entry name" value="Major capsid protein gp5"/>
    <property type="match status" value="1"/>
</dbReference>
<dbReference type="Gene3D" id="3.30.2320.10">
    <property type="entry name" value="hypothetical protein PF0899 domain"/>
    <property type="match status" value="1"/>
</dbReference>
<reference evidence="3 4" key="1">
    <citation type="submission" date="2020-08" db="EMBL/GenBank/DDBJ databases">
        <title>Genome public.</title>
        <authorList>
            <person name="Liu C."/>
            <person name="Sun Q."/>
        </authorList>
    </citation>
    <scope>NUCLEOTIDE SEQUENCE [LARGE SCALE GENOMIC DNA]</scope>
    <source>
        <strain evidence="3 4">NSJ-46</strain>
    </source>
</reference>
<evidence type="ECO:0000313" key="3">
    <source>
        <dbReference type="EMBL" id="MBC8574447.1"/>
    </source>
</evidence>
<dbReference type="Proteomes" id="UP000657421">
    <property type="component" value="Unassembled WGS sequence"/>
</dbReference>
<dbReference type="NCBIfam" id="TIGR01554">
    <property type="entry name" value="major_cap_HK97"/>
    <property type="match status" value="1"/>
</dbReference>
<comment type="subcellular location">
    <subcellularLocation>
        <location evidence="1">Virion</location>
    </subcellularLocation>
</comment>
<dbReference type="SUPFAM" id="SSF56563">
    <property type="entry name" value="Major capsid protein gp5"/>
    <property type="match status" value="1"/>
</dbReference>
<feature type="domain" description="Phage capsid-like C-terminal" evidence="2">
    <location>
        <begin position="29"/>
        <end position="311"/>
    </location>
</feature>
<dbReference type="InterPro" id="IPR024455">
    <property type="entry name" value="Phage_capsid"/>
</dbReference>
<proteinExistence type="predicted"/>
<dbReference type="RefSeq" id="WP_249309908.1">
    <property type="nucleotide sequence ID" value="NZ_JACRSZ010000022.1"/>
</dbReference>
<sequence>MNRNRNFVMDLQKFATVNTQITRSDAEALISTQVINDIIEGVVTQSAVLQMGRKLPNMTSNKTRMKVLDALPLAYWVDGDSGFKQTTKAKWANKYINAEELAVIVPIPEAVLDDADYDIWGEIKPRIIEAMGAKIDAAVLFGTEKPASWRAGLVPAAITAGNVKTISADLYQDIMGVDGVIAKVEGSGYLPTGHMAAVNMRAKLRGLVDKNNHPIFKTDMQGSTQYALDGNQMYFPMNGAFDTSKALMISGDFKQLVYAIRQDVTYKILDQATIVDPSTKEVVFALAQQDMVALRVVMRLGWEIPNPINAFSPTESTRFPFAVLKAGE</sequence>
<dbReference type="EMBL" id="JACRSZ010000022">
    <property type="protein sequence ID" value="MBC8574447.1"/>
    <property type="molecule type" value="Genomic_DNA"/>
</dbReference>
<evidence type="ECO:0000313" key="4">
    <source>
        <dbReference type="Proteomes" id="UP000657421"/>
    </source>
</evidence>
<dbReference type="InterPro" id="IPR054612">
    <property type="entry name" value="Phage_capsid-like_C"/>
</dbReference>
<comment type="caution">
    <text evidence="3">The sequence shown here is derived from an EMBL/GenBank/DDBJ whole genome shotgun (WGS) entry which is preliminary data.</text>
</comment>
<dbReference type="Pfam" id="PF05065">
    <property type="entry name" value="Phage_capsid"/>
    <property type="match status" value="1"/>
</dbReference>